<reference evidence="5 6" key="1">
    <citation type="journal article" date="2015" name="Genome Announc.">
        <title>Bifidobacterium pseudolongum Strain PV8-2, Isolated from a Stool Sample of an Anemic Kenyan Infant.</title>
        <authorList>
            <person name="Vazquez-Gutierrez P."/>
            <person name="Lacroix C."/>
            <person name="Chassard C."/>
            <person name="Klumpp J."/>
            <person name="Stevens M.J."/>
            <person name="Jans C."/>
        </authorList>
    </citation>
    <scope>NUCLEOTIDE SEQUENCE [LARGE SCALE GENOMIC DNA]</scope>
    <source>
        <strain evidence="5 6">PV8-2</strain>
    </source>
</reference>
<keyword evidence="1 2" id="KW-0238">DNA-binding</keyword>
<feature type="compositionally biased region" description="Basic and acidic residues" evidence="4">
    <location>
        <begin position="124"/>
        <end position="133"/>
    </location>
</feature>
<name>A0A0A7I9X3_9BIFI</name>
<dbReference type="GO" id="GO:0006260">
    <property type="term" value="P:DNA replication"/>
    <property type="evidence" value="ECO:0007669"/>
    <property type="project" value="InterPro"/>
</dbReference>
<feature type="compositionally biased region" description="Polar residues" evidence="4">
    <location>
        <begin position="176"/>
        <end position="191"/>
    </location>
</feature>
<evidence type="ECO:0000256" key="3">
    <source>
        <dbReference type="RuleBase" id="RU000524"/>
    </source>
</evidence>
<dbReference type="SUPFAM" id="SSF50249">
    <property type="entry name" value="Nucleic acid-binding proteins"/>
    <property type="match status" value="1"/>
</dbReference>
<evidence type="ECO:0000256" key="2">
    <source>
        <dbReference type="PROSITE-ProRule" id="PRU00252"/>
    </source>
</evidence>
<dbReference type="InterPro" id="IPR000424">
    <property type="entry name" value="Primosome_PriB/ssb"/>
</dbReference>
<proteinExistence type="predicted"/>
<dbReference type="Pfam" id="PF00436">
    <property type="entry name" value="SSB"/>
    <property type="match status" value="1"/>
</dbReference>
<dbReference type="HOGENOM" id="CLU_078758_1_3_11"/>
<dbReference type="PROSITE" id="PS50935">
    <property type="entry name" value="SSB"/>
    <property type="match status" value="1"/>
</dbReference>
<dbReference type="RefSeq" id="WP_052177246.1">
    <property type="nucleotide sequence ID" value="NZ_CP007457.1"/>
</dbReference>
<organism evidence="5 6">
    <name type="scientific">Bifidobacterium pseudolongum PV8-2</name>
    <dbReference type="NCBI Taxonomy" id="1447715"/>
    <lineage>
        <taxon>Bacteria</taxon>
        <taxon>Bacillati</taxon>
        <taxon>Actinomycetota</taxon>
        <taxon>Actinomycetes</taxon>
        <taxon>Bifidobacteriales</taxon>
        <taxon>Bifidobacteriaceae</taxon>
        <taxon>Bifidobacterium</taxon>
    </lineage>
</organism>
<accession>A0A0A7I9X3</accession>
<dbReference type="NCBIfam" id="TIGR00621">
    <property type="entry name" value="ssb"/>
    <property type="match status" value="1"/>
</dbReference>
<dbReference type="EMBL" id="CP007457">
    <property type="protein sequence ID" value="AIZ16010.1"/>
    <property type="molecule type" value="Genomic_DNA"/>
</dbReference>
<dbReference type="CDD" id="cd04496">
    <property type="entry name" value="SSB_OBF"/>
    <property type="match status" value="1"/>
</dbReference>
<evidence type="ECO:0000313" key="5">
    <source>
        <dbReference type="EMBL" id="AIZ16010.1"/>
    </source>
</evidence>
<evidence type="ECO:0000256" key="1">
    <source>
        <dbReference type="ARBA" id="ARBA00023125"/>
    </source>
</evidence>
<dbReference type="KEGG" id="bpsp:AH67_02965"/>
<gene>
    <name evidence="5" type="ORF">AH67_02965</name>
</gene>
<feature type="compositionally biased region" description="Low complexity" evidence="4">
    <location>
        <begin position="134"/>
        <end position="161"/>
    </location>
</feature>
<feature type="region of interest" description="Disordered" evidence="4">
    <location>
        <begin position="124"/>
        <end position="199"/>
    </location>
</feature>
<evidence type="ECO:0000313" key="6">
    <source>
        <dbReference type="Proteomes" id="UP000030636"/>
    </source>
</evidence>
<dbReference type="STRING" id="1447715.AH67_02965"/>
<sequence length="199" mass="20958">MALQQALVTITGNVGNDPTLYGKDPAKPACVFRMGCTRRYLDKTGTWQQLPTTWIAVKAFRSLALNIMGSIRKGNPVIVCGVLGTEEWAGEDGEMHSRLVLEASNVGHDLNYVTTICRRMVKESTGEGNDERAQAPTAQTTPPTPADTEAAAPVELVGAAAMPSSQGGGAPETAPPAQSTAGGASPQQQVEFTDEKPSF</sequence>
<protein>
    <recommendedName>
        <fullName evidence="3">Single-stranded DNA-binding protein</fullName>
    </recommendedName>
</protein>
<dbReference type="InterPro" id="IPR011344">
    <property type="entry name" value="ssDNA-bd"/>
</dbReference>
<dbReference type="Gene3D" id="2.40.50.140">
    <property type="entry name" value="Nucleic acid-binding proteins"/>
    <property type="match status" value="1"/>
</dbReference>
<dbReference type="Proteomes" id="UP000030636">
    <property type="component" value="Chromosome"/>
</dbReference>
<dbReference type="OrthoDB" id="4427276at2"/>
<keyword evidence="6" id="KW-1185">Reference proteome</keyword>
<evidence type="ECO:0000256" key="4">
    <source>
        <dbReference type="SAM" id="MobiDB-lite"/>
    </source>
</evidence>
<dbReference type="AlphaFoldDB" id="A0A0A7I9X3"/>
<dbReference type="GO" id="GO:0003697">
    <property type="term" value="F:single-stranded DNA binding"/>
    <property type="evidence" value="ECO:0007669"/>
    <property type="project" value="InterPro"/>
</dbReference>
<dbReference type="InterPro" id="IPR012340">
    <property type="entry name" value="NA-bd_OB-fold"/>
</dbReference>